<keyword evidence="5" id="KW-0479">Metal-binding</keyword>
<accession>A0A1I6E174</accession>
<dbReference type="RefSeq" id="WP_092485124.1">
    <property type="nucleotide sequence ID" value="NZ_FOYM01000022.1"/>
</dbReference>
<proteinExistence type="inferred from homology"/>
<comment type="cofactor">
    <cofactor evidence="1">
        <name>Mg(2+)</name>
        <dbReference type="ChEBI" id="CHEBI:18420"/>
    </cofactor>
</comment>
<dbReference type="Proteomes" id="UP000199584">
    <property type="component" value="Unassembled WGS sequence"/>
</dbReference>
<dbReference type="GO" id="GO:0005524">
    <property type="term" value="F:ATP binding"/>
    <property type="evidence" value="ECO:0007669"/>
    <property type="project" value="UniProtKB-KW"/>
</dbReference>
<evidence type="ECO:0000259" key="10">
    <source>
        <dbReference type="Pfam" id="PF01909"/>
    </source>
</evidence>
<dbReference type="Gene3D" id="3.30.460.10">
    <property type="entry name" value="Beta Polymerase, domain 2"/>
    <property type="match status" value="1"/>
</dbReference>
<evidence type="ECO:0000313" key="11">
    <source>
        <dbReference type="EMBL" id="SFR11268.1"/>
    </source>
</evidence>
<dbReference type="EMBL" id="FOYM01000022">
    <property type="protein sequence ID" value="SFR11268.1"/>
    <property type="molecule type" value="Genomic_DNA"/>
</dbReference>
<dbReference type="InterPro" id="IPR052038">
    <property type="entry name" value="Type-VII_TA_antitoxin"/>
</dbReference>
<dbReference type="CDD" id="cd05403">
    <property type="entry name" value="NT_KNTase_like"/>
    <property type="match status" value="1"/>
</dbReference>
<evidence type="ECO:0000313" key="12">
    <source>
        <dbReference type="Proteomes" id="UP000199584"/>
    </source>
</evidence>
<dbReference type="AlphaFoldDB" id="A0A1I6E174"/>
<evidence type="ECO:0000256" key="4">
    <source>
        <dbReference type="ARBA" id="ARBA00022695"/>
    </source>
</evidence>
<dbReference type="InterPro" id="IPR002934">
    <property type="entry name" value="Polymerase_NTP_transf_dom"/>
</dbReference>
<evidence type="ECO:0000256" key="1">
    <source>
        <dbReference type="ARBA" id="ARBA00001946"/>
    </source>
</evidence>
<evidence type="ECO:0000256" key="9">
    <source>
        <dbReference type="ARBA" id="ARBA00038276"/>
    </source>
</evidence>
<evidence type="ECO:0000256" key="3">
    <source>
        <dbReference type="ARBA" id="ARBA00022679"/>
    </source>
</evidence>
<evidence type="ECO:0000256" key="8">
    <source>
        <dbReference type="ARBA" id="ARBA00022842"/>
    </source>
</evidence>
<keyword evidence="8" id="KW-0460">Magnesium</keyword>
<feature type="domain" description="Polymerase nucleotidyl transferase" evidence="10">
    <location>
        <begin position="16"/>
        <end position="94"/>
    </location>
</feature>
<dbReference type="OrthoDB" id="9809668at2"/>
<evidence type="ECO:0000256" key="6">
    <source>
        <dbReference type="ARBA" id="ARBA00022741"/>
    </source>
</evidence>
<name>A0A1I6E174_9FIRM</name>
<dbReference type="Pfam" id="PF01909">
    <property type="entry name" value="NTP_transf_2"/>
    <property type="match status" value="1"/>
</dbReference>
<keyword evidence="6" id="KW-0547">Nucleotide-binding</keyword>
<dbReference type="PANTHER" id="PTHR33571:SF14">
    <property type="entry name" value="PROTEIN ADENYLYLTRANSFERASE MJ0435-RELATED"/>
    <property type="match status" value="1"/>
</dbReference>
<dbReference type="STRING" id="39060.SAMN05660706_12269"/>
<evidence type="ECO:0000256" key="5">
    <source>
        <dbReference type="ARBA" id="ARBA00022723"/>
    </source>
</evidence>
<reference evidence="12" key="1">
    <citation type="submission" date="2016-10" db="EMBL/GenBank/DDBJ databases">
        <authorList>
            <person name="Varghese N."/>
            <person name="Submissions S."/>
        </authorList>
    </citation>
    <scope>NUCLEOTIDE SEQUENCE [LARGE SCALE GENOMIC DNA]</scope>
    <source>
        <strain evidence="12">DSM 3669</strain>
    </source>
</reference>
<keyword evidence="4" id="KW-0548">Nucleotidyltransferase</keyword>
<dbReference type="GO" id="GO:0046872">
    <property type="term" value="F:metal ion binding"/>
    <property type="evidence" value="ECO:0007669"/>
    <property type="project" value="UniProtKB-KW"/>
</dbReference>
<organism evidence="11 12">
    <name type="scientific">Desulfoscipio geothermicus DSM 3669</name>
    <dbReference type="NCBI Taxonomy" id="1121426"/>
    <lineage>
        <taxon>Bacteria</taxon>
        <taxon>Bacillati</taxon>
        <taxon>Bacillota</taxon>
        <taxon>Clostridia</taxon>
        <taxon>Eubacteriales</taxon>
        <taxon>Desulfallaceae</taxon>
        <taxon>Desulfoscipio</taxon>
    </lineage>
</organism>
<gene>
    <name evidence="11" type="ORF">SAMN05660706_12269</name>
</gene>
<keyword evidence="3" id="KW-0808">Transferase</keyword>
<dbReference type="SUPFAM" id="SSF81301">
    <property type="entry name" value="Nucleotidyltransferase"/>
    <property type="match status" value="1"/>
</dbReference>
<comment type="similarity">
    <text evidence="9">Belongs to the MntA antitoxin family.</text>
</comment>
<dbReference type="GO" id="GO:0016779">
    <property type="term" value="F:nucleotidyltransferase activity"/>
    <property type="evidence" value="ECO:0007669"/>
    <property type="project" value="UniProtKB-KW"/>
</dbReference>
<keyword evidence="7" id="KW-0067">ATP-binding</keyword>
<evidence type="ECO:0000256" key="7">
    <source>
        <dbReference type="ARBA" id="ARBA00022840"/>
    </source>
</evidence>
<dbReference type="PANTHER" id="PTHR33571">
    <property type="entry name" value="SSL8005 PROTEIN"/>
    <property type="match status" value="1"/>
</dbReference>
<dbReference type="InterPro" id="IPR043519">
    <property type="entry name" value="NT_sf"/>
</dbReference>
<keyword evidence="2" id="KW-1277">Toxin-antitoxin system</keyword>
<protein>
    <recommendedName>
        <fullName evidence="10">Polymerase nucleotidyl transferase domain-containing protein</fullName>
    </recommendedName>
</protein>
<sequence>MLNIETIKTKAVPIFKNYGVNQAYIFGSFARGEQNQDSDIDFLIEYDPNADFTLFELVELKYALEEAFHRKVDVVTQGALSKYIRPYVLKDRKAIM</sequence>
<evidence type="ECO:0000256" key="2">
    <source>
        <dbReference type="ARBA" id="ARBA00022649"/>
    </source>
</evidence>
<keyword evidence="12" id="KW-1185">Reference proteome</keyword>